<protein>
    <submittedName>
        <fullName evidence="1">Uncharacterized protein</fullName>
    </submittedName>
</protein>
<proteinExistence type="predicted"/>
<gene>
    <name evidence="1" type="ORF">ABWT76_001429</name>
</gene>
<evidence type="ECO:0000313" key="1">
    <source>
        <dbReference type="EMBL" id="XCM38573.1"/>
    </source>
</evidence>
<dbReference type="EMBL" id="CP159837">
    <property type="protein sequence ID" value="XCM38573.1"/>
    <property type="molecule type" value="Genomic_DNA"/>
</dbReference>
<sequence>MNQAIELPQPLTEASLKIPPGATLLLRLSLSNNMNEVALIRPTIDDWVSDGGQIFSTIEHLVPSYIYLEQGREASQTIAVEIPSDLQPGQFFKSWLRFPGWQETAIPVTIEIVPAASFPHQTESVDLHLSVTLPLPGEPHQLFGLDPDPTTAGIFGLIAGLMDLDKIPSPWLAAELLTILAQKGEEYAQTKTGGELQARLKATRFCQNGARAFVTAQLPAWISQNLLAASAALESQFGQRRLLEIWERWLLNLAHTDLEAGRSGKEIALPPLFAAEFAAQMGGDGARWFGAIALGLARLSPRIASILESCATDKANPAVSTGAGERAGNSLAMGLPGLEGLPARWLAAELLLVLAEKGKERAQTQAGSQLLAQLGRTRFFKNGVLAQAAAQVPRWLAVSLSAASAYHASIGGLPGQQGMLYAWEQWLWSLVEADLFAGELPLKIRVPDFVGGSTVTALGGNADLWFGAWVLALAQVSPRFAAFLEAIAPASAAPAAPAASEPVFDDVLGEEKSIQR</sequence>
<dbReference type="RefSeq" id="WP_054469506.1">
    <property type="nucleotide sequence ID" value="NZ_CP159837.1"/>
</dbReference>
<dbReference type="AlphaFoldDB" id="A0AAU8JJ93"/>
<name>A0AAU8JJ93_9CYAN</name>
<reference evidence="1" key="1">
    <citation type="submission" date="2024-07" db="EMBL/GenBank/DDBJ databases">
        <authorList>
            <person name="Kim Y.J."/>
            <person name="Jeong J.Y."/>
        </authorList>
    </citation>
    <scope>NUCLEOTIDE SEQUENCE</scope>
    <source>
        <strain evidence="1">GIHE-MW2</strain>
    </source>
</reference>
<organism evidence="1">
    <name type="scientific">Planktothricoides raciborskii GIHE-MW2</name>
    <dbReference type="NCBI Taxonomy" id="2792601"/>
    <lineage>
        <taxon>Bacteria</taxon>
        <taxon>Bacillati</taxon>
        <taxon>Cyanobacteriota</taxon>
        <taxon>Cyanophyceae</taxon>
        <taxon>Oscillatoriophycideae</taxon>
        <taxon>Oscillatoriales</taxon>
        <taxon>Oscillatoriaceae</taxon>
        <taxon>Planktothricoides</taxon>
    </lineage>
</organism>
<accession>A0AAU8JJ93</accession>